<evidence type="ECO:0000256" key="1">
    <source>
        <dbReference type="SAM" id="SignalP"/>
    </source>
</evidence>
<dbReference type="Proteomes" id="UP000499080">
    <property type="component" value="Unassembled WGS sequence"/>
</dbReference>
<protein>
    <recommendedName>
        <fullName evidence="4">Secreted protein</fullName>
    </recommendedName>
</protein>
<comment type="caution">
    <text evidence="2">The sequence shown here is derived from an EMBL/GenBank/DDBJ whole genome shotgun (WGS) entry which is preliminary data.</text>
</comment>
<evidence type="ECO:0000313" key="3">
    <source>
        <dbReference type="Proteomes" id="UP000499080"/>
    </source>
</evidence>
<reference evidence="2 3" key="1">
    <citation type="journal article" date="2019" name="Sci. Rep.">
        <title>Orb-weaving spider Araneus ventricosus genome elucidates the spidroin gene catalogue.</title>
        <authorList>
            <person name="Kono N."/>
            <person name="Nakamura H."/>
            <person name="Ohtoshi R."/>
            <person name="Moran D.A.P."/>
            <person name="Shinohara A."/>
            <person name="Yoshida Y."/>
            <person name="Fujiwara M."/>
            <person name="Mori M."/>
            <person name="Tomita M."/>
            <person name="Arakawa K."/>
        </authorList>
    </citation>
    <scope>NUCLEOTIDE SEQUENCE [LARGE SCALE GENOMIC DNA]</scope>
</reference>
<feature type="signal peptide" evidence="1">
    <location>
        <begin position="1"/>
        <end position="19"/>
    </location>
</feature>
<dbReference type="AlphaFoldDB" id="A0A4Y2QY68"/>
<name>A0A4Y2QY68_ARAVE</name>
<keyword evidence="3" id="KW-1185">Reference proteome</keyword>
<keyword evidence="1" id="KW-0732">Signal</keyword>
<evidence type="ECO:0008006" key="4">
    <source>
        <dbReference type="Google" id="ProtNLM"/>
    </source>
</evidence>
<feature type="non-terminal residue" evidence="2">
    <location>
        <position position="77"/>
    </location>
</feature>
<sequence>MATSFWFYLLGSIHVRCFAASVGTVHTVFCIGGNLREAVEIFARYPLGLLGTLQGFSGDSPALFGHQRGLSGVIRTS</sequence>
<dbReference type="EMBL" id="BGPR01223915">
    <property type="protein sequence ID" value="GBN68176.1"/>
    <property type="molecule type" value="Genomic_DNA"/>
</dbReference>
<feature type="chain" id="PRO_5021272339" description="Secreted protein" evidence="1">
    <location>
        <begin position="20"/>
        <end position="77"/>
    </location>
</feature>
<accession>A0A4Y2QY68</accession>
<proteinExistence type="predicted"/>
<organism evidence="2 3">
    <name type="scientific">Araneus ventricosus</name>
    <name type="common">Orbweaver spider</name>
    <name type="synonym">Epeira ventricosa</name>
    <dbReference type="NCBI Taxonomy" id="182803"/>
    <lineage>
        <taxon>Eukaryota</taxon>
        <taxon>Metazoa</taxon>
        <taxon>Ecdysozoa</taxon>
        <taxon>Arthropoda</taxon>
        <taxon>Chelicerata</taxon>
        <taxon>Arachnida</taxon>
        <taxon>Araneae</taxon>
        <taxon>Araneomorphae</taxon>
        <taxon>Entelegynae</taxon>
        <taxon>Araneoidea</taxon>
        <taxon>Araneidae</taxon>
        <taxon>Araneus</taxon>
    </lineage>
</organism>
<gene>
    <name evidence="2" type="ORF">AVEN_137910_1</name>
</gene>
<evidence type="ECO:0000313" key="2">
    <source>
        <dbReference type="EMBL" id="GBN68176.1"/>
    </source>
</evidence>